<dbReference type="CDD" id="cd00063">
    <property type="entry name" value="FN3"/>
    <property type="match status" value="1"/>
</dbReference>
<dbReference type="AlphaFoldDB" id="E0I8U9"/>
<feature type="chain" id="PRO_5003136305" evidence="6">
    <location>
        <begin position="28"/>
        <end position="814"/>
    </location>
</feature>
<keyword evidence="5" id="KW-0624">Polysaccharide degradation</keyword>
<dbReference type="GO" id="GO:2001070">
    <property type="term" value="F:starch binding"/>
    <property type="evidence" value="ECO:0007669"/>
    <property type="project" value="InterPro"/>
</dbReference>
<dbReference type="Gene3D" id="2.60.120.260">
    <property type="entry name" value="Galactose-binding domain-like"/>
    <property type="match status" value="2"/>
</dbReference>
<dbReference type="SMART" id="SM00060">
    <property type="entry name" value="FN3"/>
    <property type="match status" value="1"/>
</dbReference>
<accession>E0I8U9</accession>
<dbReference type="InterPro" id="IPR008979">
    <property type="entry name" value="Galactose-bd-like_sf"/>
</dbReference>
<dbReference type="InterPro" id="IPR005085">
    <property type="entry name" value="CBM25"/>
</dbReference>
<sequence>MKRLYGVLIAIAVFASLFLAGQGVSEAAGTYPIDRSEGGIVTVSDGNSPADESKGNAFDSNDLTKWLVFNSTAWIQYQFGGNSQYAVNKYTIRSANDSPERDPASWTVKGSNDGTNWTLVDTQQNQTFNARYEVKTYAIPNTSLYSYYRFEFVNHSGSILQLAEIELFDGASKSYAPLTPTITASGENAPNEGVAQIYDGTSTTKWLTSQSSGFVRFDFGQTITLDGYAITAANDASERDPKSWTLQGSNDGASWTAIDSRSDENFNRRHQRNDYAISSNPAAYRYYQFNFTNHSGSILQIGEIEFSYKEDMWHEIAPVIDYHNSDTTYKGALINQAFPDAEQEVTAIVRKINALFYANPGDAQFGPKVIHIRVEDAEGVAYAGGTRSESDVFISSQHLINVYNGGKPIRDEIIGILYHELTHVYQDNDNGAAPGYMVEGIADAVRFEVGYHDRYSEPVGGTWQDGYGKTGNFIRWIDEHKHHGFLRDINASLSSFDGATWTTSVFSALAGADVNTLWNEYQISLDHDAPTVPTGLAVTGKTNTSISLSWTPSTDNLNVAGYEVYRDNVKVGTSATASYTVSGLSEATAYAFTVKAVDTAGNLSGMSGSITATTNSAAQSATIYYKRGFSTPYIHYQVDGGSWTTAPGVALADSEFAGYSKITINLGASAGLTAAFNNGSGTWDNNGGQNYRFTAGTSTIVGSTITSGTPQPDSITFVVTVPSNTPSGASVYLASNVGGWNPGDANYKLTKNANGTYSIKLSVPAGTSIEYKFTKGTWASEEVSSSGATISNRTLTTSGGAQTVNVTVARWKDQ</sequence>
<feature type="domain" description="Fibronectin type-III" evidence="8">
    <location>
        <begin position="532"/>
        <end position="617"/>
    </location>
</feature>
<keyword evidence="4" id="KW-0326">Glycosidase</keyword>
<gene>
    <name evidence="10" type="ORF">PaecuDRAFT_2080</name>
</gene>
<dbReference type="RefSeq" id="WP_006038083.1">
    <property type="nucleotide sequence ID" value="NZ_AEDD01000005.1"/>
</dbReference>
<feature type="domain" description="F5/8 type C" evidence="7">
    <location>
        <begin position="160"/>
        <end position="267"/>
    </location>
</feature>
<evidence type="ECO:0000313" key="11">
    <source>
        <dbReference type="Proteomes" id="UP000005387"/>
    </source>
</evidence>
<organism evidence="10 11">
    <name type="scientific">Paenibacillus curdlanolyticus YK9</name>
    <dbReference type="NCBI Taxonomy" id="717606"/>
    <lineage>
        <taxon>Bacteria</taxon>
        <taxon>Bacillati</taxon>
        <taxon>Bacillota</taxon>
        <taxon>Bacilli</taxon>
        <taxon>Bacillales</taxon>
        <taxon>Paenibacillaceae</taxon>
        <taxon>Paenibacillus</taxon>
    </lineage>
</organism>
<evidence type="ECO:0000256" key="3">
    <source>
        <dbReference type="ARBA" id="ARBA00023277"/>
    </source>
</evidence>
<dbReference type="Pfam" id="PF00754">
    <property type="entry name" value="F5_F8_type_C"/>
    <property type="match status" value="2"/>
</dbReference>
<dbReference type="Pfam" id="PF03423">
    <property type="entry name" value="CBM_25"/>
    <property type="match status" value="1"/>
</dbReference>
<dbReference type="SMART" id="SM01065">
    <property type="entry name" value="CBM_2"/>
    <property type="match status" value="1"/>
</dbReference>
<dbReference type="GO" id="GO:0016798">
    <property type="term" value="F:hydrolase activity, acting on glycosyl bonds"/>
    <property type="evidence" value="ECO:0007669"/>
    <property type="project" value="UniProtKB-KW"/>
</dbReference>
<protein>
    <submittedName>
        <fullName evidence="10">Carbohydrate binding family 25</fullName>
    </submittedName>
</protein>
<evidence type="ECO:0000256" key="6">
    <source>
        <dbReference type="SAM" id="SignalP"/>
    </source>
</evidence>
<dbReference type="Pfam" id="PF04450">
    <property type="entry name" value="BSP"/>
    <property type="match status" value="1"/>
</dbReference>
<dbReference type="Gene3D" id="2.60.40.10">
    <property type="entry name" value="Immunoglobulins"/>
    <property type="match status" value="3"/>
</dbReference>
<keyword evidence="1 6" id="KW-0732">Signal</keyword>
<evidence type="ECO:0000256" key="1">
    <source>
        <dbReference type="ARBA" id="ARBA00022729"/>
    </source>
</evidence>
<evidence type="ECO:0000259" key="9">
    <source>
        <dbReference type="PROSITE" id="PS51166"/>
    </source>
</evidence>
<keyword evidence="11" id="KW-1185">Reference proteome</keyword>
<keyword evidence="3" id="KW-0119">Carbohydrate metabolism</keyword>
<dbReference type="SUPFAM" id="SSF49785">
    <property type="entry name" value="Galactose-binding domain-like"/>
    <property type="match status" value="2"/>
</dbReference>
<evidence type="ECO:0000313" key="10">
    <source>
        <dbReference type="EMBL" id="EFM10833.1"/>
    </source>
</evidence>
<dbReference type="PANTHER" id="PTHR33321">
    <property type="match status" value="1"/>
</dbReference>
<dbReference type="PROSITE" id="PS51166">
    <property type="entry name" value="CBM20"/>
    <property type="match status" value="1"/>
</dbReference>
<reference evidence="10 11" key="1">
    <citation type="submission" date="2010-07" db="EMBL/GenBank/DDBJ databases">
        <title>The draft genome of Paenibacillus curdlanolyticus YK9.</title>
        <authorList>
            <consortium name="US DOE Joint Genome Institute (JGI-PGF)"/>
            <person name="Lucas S."/>
            <person name="Copeland A."/>
            <person name="Lapidus A."/>
            <person name="Cheng J.-F."/>
            <person name="Bruce D."/>
            <person name="Goodwin L."/>
            <person name="Pitluck S."/>
            <person name="Land M.L."/>
            <person name="Hauser L."/>
            <person name="Chang Y.-J."/>
            <person name="Jeffries C."/>
            <person name="Anderson I.J."/>
            <person name="Johnson E."/>
            <person name="Loganathan U."/>
            <person name="Mulhopadhyay B."/>
            <person name="Kyrpides N."/>
            <person name="Woyke T.J."/>
        </authorList>
    </citation>
    <scope>NUCLEOTIDE SEQUENCE [LARGE SCALE GENOMIC DNA]</scope>
    <source>
        <strain evidence="10 11">YK9</strain>
    </source>
</reference>
<evidence type="ECO:0000259" key="7">
    <source>
        <dbReference type="PROSITE" id="PS50022"/>
    </source>
</evidence>
<name>E0I8U9_9BACL</name>
<dbReference type="InterPro" id="IPR003961">
    <property type="entry name" value="FN3_dom"/>
</dbReference>
<dbReference type="Proteomes" id="UP000005387">
    <property type="component" value="Unassembled WGS sequence"/>
</dbReference>
<dbReference type="STRING" id="717606.PaecuDRAFT_2080"/>
<evidence type="ECO:0000256" key="4">
    <source>
        <dbReference type="ARBA" id="ARBA00023295"/>
    </source>
</evidence>
<dbReference type="InterPro" id="IPR007541">
    <property type="entry name" value="Uncharacterised_BSP"/>
</dbReference>
<evidence type="ECO:0000256" key="5">
    <source>
        <dbReference type="ARBA" id="ARBA00023326"/>
    </source>
</evidence>
<dbReference type="PANTHER" id="PTHR33321:SF12">
    <property type="entry name" value="PLANT BASIC SECRETORY PROTEIN (BSP) FAMILY PROTEIN"/>
    <property type="match status" value="1"/>
</dbReference>
<feature type="domain" description="CBM20" evidence="9">
    <location>
        <begin position="707"/>
        <end position="813"/>
    </location>
</feature>
<dbReference type="SUPFAM" id="SSF49265">
    <property type="entry name" value="Fibronectin type III"/>
    <property type="match status" value="1"/>
</dbReference>
<dbReference type="InterPro" id="IPR013784">
    <property type="entry name" value="Carb-bd-like_fold"/>
</dbReference>
<dbReference type="InterPro" id="IPR036116">
    <property type="entry name" value="FN3_sf"/>
</dbReference>
<dbReference type="Pfam" id="PF00686">
    <property type="entry name" value="CBM_20"/>
    <property type="match status" value="1"/>
</dbReference>
<feature type="signal peptide" evidence="6">
    <location>
        <begin position="1"/>
        <end position="27"/>
    </location>
</feature>
<keyword evidence="2" id="KW-0378">Hydrolase</keyword>
<dbReference type="InterPro" id="IPR000421">
    <property type="entry name" value="FA58C"/>
</dbReference>
<dbReference type="SMART" id="SM01066">
    <property type="entry name" value="CBM_25"/>
    <property type="match status" value="1"/>
</dbReference>
<dbReference type="eggNOG" id="COG2819">
    <property type="taxonomic scope" value="Bacteria"/>
</dbReference>
<dbReference type="FunFam" id="2.60.40.10:FF:001114">
    <property type="entry name" value="Chitinase A1"/>
    <property type="match status" value="1"/>
</dbReference>
<dbReference type="OrthoDB" id="9804511at2"/>
<dbReference type="PROSITE" id="PS50853">
    <property type="entry name" value="FN3"/>
    <property type="match status" value="1"/>
</dbReference>
<dbReference type="eggNOG" id="COG4733">
    <property type="taxonomic scope" value="Bacteria"/>
</dbReference>
<dbReference type="InterPro" id="IPR002044">
    <property type="entry name" value="CBM20"/>
</dbReference>
<dbReference type="PROSITE" id="PS50022">
    <property type="entry name" value="FA58C_3"/>
    <property type="match status" value="1"/>
</dbReference>
<proteinExistence type="predicted"/>
<dbReference type="SUPFAM" id="SSF49452">
    <property type="entry name" value="Starch-binding domain-like"/>
    <property type="match status" value="1"/>
</dbReference>
<dbReference type="eggNOG" id="COG3291">
    <property type="taxonomic scope" value="Bacteria"/>
</dbReference>
<evidence type="ECO:0000256" key="2">
    <source>
        <dbReference type="ARBA" id="ARBA00022801"/>
    </source>
</evidence>
<dbReference type="InterPro" id="IPR013783">
    <property type="entry name" value="Ig-like_fold"/>
</dbReference>
<evidence type="ECO:0000259" key="8">
    <source>
        <dbReference type="PROSITE" id="PS50853"/>
    </source>
</evidence>
<dbReference type="Pfam" id="PF00041">
    <property type="entry name" value="fn3"/>
    <property type="match status" value="1"/>
</dbReference>
<dbReference type="EMBL" id="AEDD01000005">
    <property type="protein sequence ID" value="EFM10833.1"/>
    <property type="molecule type" value="Genomic_DNA"/>
</dbReference>
<dbReference type="GO" id="GO:0000272">
    <property type="term" value="P:polysaccharide catabolic process"/>
    <property type="evidence" value="ECO:0007669"/>
    <property type="project" value="UniProtKB-KW"/>
</dbReference>